<dbReference type="Proteomes" id="UP001497383">
    <property type="component" value="Chromosome 3"/>
</dbReference>
<name>A0ABP0ZKH1_9ASCO</name>
<dbReference type="EMBL" id="OZ022407">
    <property type="protein sequence ID" value="CAK9437758.1"/>
    <property type="molecule type" value="Genomic_DNA"/>
</dbReference>
<feature type="region of interest" description="Disordered" evidence="1">
    <location>
        <begin position="59"/>
        <end position="157"/>
    </location>
</feature>
<feature type="domain" description="RNase III" evidence="2">
    <location>
        <begin position="424"/>
        <end position="559"/>
    </location>
</feature>
<dbReference type="PROSITE" id="PS50142">
    <property type="entry name" value="RNASE_3_2"/>
    <property type="match status" value="1"/>
</dbReference>
<dbReference type="InterPro" id="IPR000999">
    <property type="entry name" value="RNase_III_dom"/>
</dbReference>
<dbReference type="GeneID" id="92207332"/>
<evidence type="ECO:0000256" key="1">
    <source>
        <dbReference type="SAM" id="MobiDB-lite"/>
    </source>
</evidence>
<proteinExistence type="predicted"/>
<reference evidence="3 4" key="1">
    <citation type="submission" date="2024-03" db="EMBL/GenBank/DDBJ databases">
        <authorList>
            <person name="Brejova B."/>
        </authorList>
    </citation>
    <scope>NUCLEOTIDE SEQUENCE [LARGE SCALE GENOMIC DNA]</scope>
    <source>
        <strain evidence="3 4">CBS 14171</strain>
    </source>
</reference>
<dbReference type="InterPro" id="IPR036389">
    <property type="entry name" value="RNase_III_sf"/>
</dbReference>
<dbReference type="RefSeq" id="XP_066829074.1">
    <property type="nucleotide sequence ID" value="XM_066972102.1"/>
</dbReference>
<accession>A0ABP0ZKH1</accession>
<keyword evidence="4" id="KW-1185">Reference proteome</keyword>
<protein>
    <recommendedName>
        <fullName evidence="2">RNase III domain-containing protein</fullName>
    </recommendedName>
</protein>
<dbReference type="Gene3D" id="1.10.1520.10">
    <property type="entry name" value="Ribonuclease III domain"/>
    <property type="match status" value="1"/>
</dbReference>
<evidence type="ECO:0000259" key="2">
    <source>
        <dbReference type="PROSITE" id="PS50142"/>
    </source>
</evidence>
<evidence type="ECO:0000313" key="3">
    <source>
        <dbReference type="EMBL" id="CAK9437758.1"/>
    </source>
</evidence>
<feature type="compositionally biased region" description="Polar residues" evidence="1">
    <location>
        <begin position="59"/>
        <end position="74"/>
    </location>
</feature>
<evidence type="ECO:0000313" key="4">
    <source>
        <dbReference type="Proteomes" id="UP001497383"/>
    </source>
</evidence>
<organism evidence="3 4">
    <name type="scientific">Lodderomyces beijingensis</name>
    <dbReference type="NCBI Taxonomy" id="1775926"/>
    <lineage>
        <taxon>Eukaryota</taxon>
        <taxon>Fungi</taxon>
        <taxon>Dikarya</taxon>
        <taxon>Ascomycota</taxon>
        <taxon>Saccharomycotina</taxon>
        <taxon>Pichiomycetes</taxon>
        <taxon>Debaryomycetaceae</taxon>
        <taxon>Candida/Lodderomyces clade</taxon>
        <taxon>Lodderomyces</taxon>
    </lineage>
</organism>
<dbReference type="SUPFAM" id="SSF69065">
    <property type="entry name" value="RNase III domain-like"/>
    <property type="match status" value="1"/>
</dbReference>
<gene>
    <name evidence="3" type="ORF">LODBEIA_P21360</name>
</gene>
<feature type="compositionally biased region" description="Basic and acidic residues" evidence="1">
    <location>
        <begin position="133"/>
        <end position="145"/>
    </location>
</feature>
<feature type="compositionally biased region" description="Basic residues" evidence="1">
    <location>
        <begin position="105"/>
        <end position="123"/>
    </location>
</feature>
<sequence length="606" mass="68826">MRIFWQLLSHAAKSHAIRPIPKLPVKLSQPTLPVTVKVSPNVSKKQTKKKVQLAVASVSNLKQNSGDHGPQVSNKELESAKPTTTEATTADEKTLTDSHLSAGSAKKKVEKVKTKRRKSKTKLKTGPLPVKKNLSESKQSEEKKICGRKSGGNKKKDKFKPVTGIVDVLGGLPLFFANHKTVDVDGTPIEIIYRDLSIQARANVKKLHTEVEDDYKGSRFVNYDEIVAAGGSGYELNSDSSEIHVGLICRESKSLVTHLLKLESAATRNFTNRTACEVLNSIGSSLVYEHLIKWCFFGNQNMDEIAHKFRLKCSKLRLKKCNGGEKETDDGKKNVSYYVGAFPINQFLAMLYLEKKDHEQVLFQYLEPGVDFRSETELNILHGKEANALFEFLETSTQTLNMNLFGQTAKHTFMSPLPKRLPSIPKFQQKWSYDLTRISLHYPVWYHKNASAEYQSIGQSVKGLDALGDTILKRYSAEFLIGYHQRNRKFAFSMDDVHFLNSNILFTRLCLSYKLHEGVTGKTKTMWEKAITTMNHDKVNELMGDMFERLVGVSHIDDHLKCKEWVFGIYECVVQNLMTEKDGVEIIDKRKYLKLYKYHINNSTMY</sequence>